<comment type="caution">
    <text evidence="1">The sequence shown here is derived from an EMBL/GenBank/DDBJ whole genome shotgun (WGS) entry which is preliminary data.</text>
</comment>
<dbReference type="AlphaFoldDB" id="A0A5J4U8J9"/>
<evidence type="ECO:0000313" key="2">
    <source>
        <dbReference type="Proteomes" id="UP000324800"/>
    </source>
</evidence>
<organism evidence="1 2">
    <name type="scientific">Streblomastix strix</name>
    <dbReference type="NCBI Taxonomy" id="222440"/>
    <lineage>
        <taxon>Eukaryota</taxon>
        <taxon>Metamonada</taxon>
        <taxon>Preaxostyla</taxon>
        <taxon>Oxymonadida</taxon>
        <taxon>Streblomastigidae</taxon>
        <taxon>Streblomastix</taxon>
    </lineage>
</organism>
<evidence type="ECO:0000313" key="1">
    <source>
        <dbReference type="EMBL" id="KAA6366729.1"/>
    </source>
</evidence>
<accession>A0A5J4U8J9</accession>
<dbReference type="Proteomes" id="UP000324800">
    <property type="component" value="Unassembled WGS sequence"/>
</dbReference>
<proteinExistence type="predicted"/>
<protein>
    <submittedName>
        <fullName evidence="1">Uncharacterized protein</fullName>
    </submittedName>
</protein>
<reference evidence="1 2" key="1">
    <citation type="submission" date="2019-03" db="EMBL/GenBank/DDBJ databases">
        <title>Single cell metagenomics reveals metabolic interactions within the superorganism composed of flagellate Streblomastix strix and complex community of Bacteroidetes bacteria on its surface.</title>
        <authorList>
            <person name="Treitli S.C."/>
            <person name="Kolisko M."/>
            <person name="Husnik F."/>
            <person name="Keeling P."/>
            <person name="Hampl V."/>
        </authorList>
    </citation>
    <scope>NUCLEOTIDE SEQUENCE [LARGE SCALE GENOMIC DNA]</scope>
    <source>
        <strain evidence="1">ST1C</strain>
    </source>
</reference>
<sequence>REIDKDDVITKTQDTQRSVIDSQTPQSPTLEIEECIYHIQQLHLYLVLEIELHSTWPRVSDNFVVISLSFNLSANIQYPFVDLEFLTCPINFFNLIEIWPLLAGIVMSSFHYSAQYLLSLMDRPCLLSILFNQSKKVALGHTVRSLDFGRVSE</sequence>
<feature type="non-terminal residue" evidence="1">
    <location>
        <position position="1"/>
    </location>
</feature>
<dbReference type="EMBL" id="SNRW01019057">
    <property type="protein sequence ID" value="KAA6366729.1"/>
    <property type="molecule type" value="Genomic_DNA"/>
</dbReference>
<name>A0A5J4U8J9_9EUKA</name>
<gene>
    <name evidence="1" type="ORF">EZS28_037743</name>
</gene>